<organism evidence="1 2">
    <name type="scientific">Stakelama tenebrarum</name>
    <dbReference type="NCBI Taxonomy" id="2711215"/>
    <lineage>
        <taxon>Bacteria</taxon>
        <taxon>Pseudomonadati</taxon>
        <taxon>Pseudomonadota</taxon>
        <taxon>Alphaproteobacteria</taxon>
        <taxon>Sphingomonadales</taxon>
        <taxon>Sphingomonadaceae</taxon>
        <taxon>Stakelama</taxon>
    </lineage>
</organism>
<name>A0A6G6Y7U8_9SPHN</name>
<dbReference type="EMBL" id="CP049109">
    <property type="protein sequence ID" value="QIG80921.1"/>
    <property type="molecule type" value="Genomic_DNA"/>
</dbReference>
<dbReference type="Proteomes" id="UP000501568">
    <property type="component" value="Chromosome"/>
</dbReference>
<keyword evidence="2" id="KW-1185">Reference proteome</keyword>
<evidence type="ECO:0000313" key="1">
    <source>
        <dbReference type="EMBL" id="QIG80921.1"/>
    </source>
</evidence>
<dbReference type="AlphaFoldDB" id="A0A6G6Y7U8"/>
<dbReference type="KEGG" id="spzr:G5C33_14745"/>
<dbReference type="RefSeq" id="WP_066769709.1">
    <property type="nucleotide sequence ID" value="NZ_CP049109.1"/>
</dbReference>
<evidence type="ECO:0000313" key="2">
    <source>
        <dbReference type="Proteomes" id="UP000501568"/>
    </source>
</evidence>
<dbReference type="SUPFAM" id="SSF56281">
    <property type="entry name" value="Metallo-hydrolase/oxidoreductase"/>
    <property type="match status" value="1"/>
</dbReference>
<sequence length="371" mass="41549">MPKVTFFPIGNADTCLIELDNDRRTLFDFADMRNPDDKDDKRCDLEGEIRARLDGGNEIDVVAFTHLDTDHCKRASEVFWLNHAEKYQDDDRIKIKTMWVPATAILEEGVKGQARTLRSEARHRFIEGEGIRVFGRPDALNDFLKERGIDPAKRRNLISDAGTLAPEFNLAADGIEFFVLSPFAEHCEDDTYKRNDTAIFMQATFDVDERLTRLLLSADVGHEVIDDIIRITRKKKNDDRLIWDINNVPHHTSYLSLAAEKGKDETEPGERIAWLYEDQGTKGALLVSTSCPIPGNDDSDQPPHRQAANYYKRVAKGHDGEFLVTMDHPSSTKPKPLEIEIGKKGFSVTKSAGGSAALLTGAAPRAGRGGR</sequence>
<dbReference type="Gene3D" id="3.60.15.10">
    <property type="entry name" value="Ribonuclease Z/Hydroxyacylglutathione hydrolase-like"/>
    <property type="match status" value="1"/>
</dbReference>
<evidence type="ECO:0008006" key="3">
    <source>
        <dbReference type="Google" id="ProtNLM"/>
    </source>
</evidence>
<proteinExistence type="predicted"/>
<reference evidence="1 2" key="1">
    <citation type="submission" date="2020-02" db="EMBL/GenBank/DDBJ databases">
        <authorList>
            <person name="Zheng R.K."/>
            <person name="Sun C.M."/>
        </authorList>
    </citation>
    <scope>NUCLEOTIDE SEQUENCE [LARGE SCALE GENOMIC DNA]</scope>
    <source>
        <strain evidence="2">zrk23</strain>
    </source>
</reference>
<dbReference type="InterPro" id="IPR036866">
    <property type="entry name" value="RibonucZ/Hydroxyglut_hydro"/>
</dbReference>
<accession>A0A6G6Y7U8</accession>
<protein>
    <recommendedName>
        <fullName evidence="3">Metallohydrolase</fullName>
    </recommendedName>
</protein>
<gene>
    <name evidence="1" type="ORF">G5C33_14745</name>
</gene>